<dbReference type="Gene3D" id="2.40.420.20">
    <property type="match status" value="1"/>
</dbReference>
<dbReference type="InterPro" id="IPR006143">
    <property type="entry name" value="RND_pump_MFP"/>
</dbReference>
<reference evidence="3" key="1">
    <citation type="submission" date="2020-11" db="EMBL/GenBank/DDBJ databases">
        <title>Isolation and identification of active actinomycetes.</title>
        <authorList>
            <person name="Sun X."/>
        </authorList>
    </citation>
    <scope>NUCLEOTIDE SEQUENCE</scope>
    <source>
        <strain evidence="3">NEAU-A11</strain>
    </source>
</reference>
<dbReference type="Gene3D" id="2.40.50.100">
    <property type="match status" value="1"/>
</dbReference>
<evidence type="ECO:0000313" key="3">
    <source>
        <dbReference type="EMBL" id="MBG0562512.1"/>
    </source>
</evidence>
<dbReference type="PANTHER" id="PTHR30469:SF33">
    <property type="entry name" value="SLR1207 PROTEIN"/>
    <property type="match status" value="1"/>
</dbReference>
<protein>
    <submittedName>
        <fullName evidence="3">Efflux RND transporter periplasmic adaptor subunit</fullName>
    </submittedName>
</protein>
<keyword evidence="4" id="KW-1185">Reference proteome</keyword>
<dbReference type="EMBL" id="JADQTO010000005">
    <property type="protein sequence ID" value="MBG0562512.1"/>
    <property type="molecule type" value="Genomic_DNA"/>
</dbReference>
<dbReference type="Proteomes" id="UP000598146">
    <property type="component" value="Unassembled WGS sequence"/>
</dbReference>
<dbReference type="Pfam" id="PF25975">
    <property type="entry name" value="CzcB_C"/>
    <property type="match status" value="1"/>
</dbReference>
<organism evidence="3 4">
    <name type="scientific">Actinoplanes aureus</name>
    <dbReference type="NCBI Taxonomy" id="2792083"/>
    <lineage>
        <taxon>Bacteria</taxon>
        <taxon>Bacillati</taxon>
        <taxon>Actinomycetota</taxon>
        <taxon>Actinomycetes</taxon>
        <taxon>Micromonosporales</taxon>
        <taxon>Micromonosporaceae</taxon>
        <taxon>Actinoplanes</taxon>
    </lineage>
</organism>
<dbReference type="GO" id="GO:0015562">
    <property type="term" value="F:efflux transmembrane transporter activity"/>
    <property type="evidence" value="ECO:0007669"/>
    <property type="project" value="TreeGrafter"/>
</dbReference>
<dbReference type="InterPro" id="IPR058649">
    <property type="entry name" value="CzcB_C"/>
</dbReference>
<accession>A0A931FX90</accession>
<dbReference type="Gene3D" id="2.40.30.170">
    <property type="match status" value="1"/>
</dbReference>
<dbReference type="PANTHER" id="PTHR30469">
    <property type="entry name" value="MULTIDRUG RESISTANCE PROTEIN MDTA"/>
    <property type="match status" value="1"/>
</dbReference>
<proteinExistence type="inferred from homology"/>
<gene>
    <name evidence="3" type="ORF">I4J89_13690</name>
</gene>
<dbReference type="NCBIfam" id="TIGR01730">
    <property type="entry name" value="RND_mfp"/>
    <property type="match status" value="1"/>
</dbReference>
<dbReference type="SUPFAM" id="SSF111369">
    <property type="entry name" value="HlyD-like secretion proteins"/>
    <property type="match status" value="1"/>
</dbReference>
<sequence>MSKVMGQKRWIGAAIVVAGVLAGGIVLAVAHEDRTETAAVTTTTVDRGEVTVDVATTGTVEPATTRSLSFAVGGTVESVAAQAGNRIKAGQTLATLDDTGAAGDVSDAQSRLAEAQARLASATHAAVTTTRNATACAHDSATPAAAACATRGYPDTGSDQVLSAQQAVNRAAKAVEDARDALDGTVIKAPMAGTVVSVAARVGDQVPGGSTVVSLADTYTMQVRADFPEADAGALAAGQPATVTPAGSDEAFDAKVVRVDPVGTSDGTLVRYGVLLSFADSPDDLLLGQSAQVKVRTGEVTSAVRVPSTAVREVSGGSGTVLVRTGNRSERRAVAVGLRGDRYTEITDGLAEGEQIVRF</sequence>
<dbReference type="RefSeq" id="WP_196414282.1">
    <property type="nucleotide sequence ID" value="NZ_JADQTO010000005.1"/>
</dbReference>
<dbReference type="AlphaFoldDB" id="A0A931FX90"/>
<comment type="caution">
    <text evidence="3">The sequence shown here is derived from an EMBL/GenBank/DDBJ whole genome shotgun (WGS) entry which is preliminary data.</text>
</comment>
<name>A0A931FX90_9ACTN</name>
<evidence type="ECO:0000256" key="1">
    <source>
        <dbReference type="ARBA" id="ARBA00009477"/>
    </source>
</evidence>
<evidence type="ECO:0000259" key="2">
    <source>
        <dbReference type="Pfam" id="PF25975"/>
    </source>
</evidence>
<evidence type="ECO:0000313" key="4">
    <source>
        <dbReference type="Proteomes" id="UP000598146"/>
    </source>
</evidence>
<dbReference type="GO" id="GO:1990281">
    <property type="term" value="C:efflux pump complex"/>
    <property type="evidence" value="ECO:0007669"/>
    <property type="project" value="TreeGrafter"/>
</dbReference>
<comment type="similarity">
    <text evidence="1">Belongs to the membrane fusion protein (MFP) (TC 8.A.1) family.</text>
</comment>
<feature type="domain" description="CzcB-like C-terminal circularly permuted SH3-like" evidence="2">
    <location>
        <begin position="304"/>
        <end position="357"/>
    </location>
</feature>